<dbReference type="InterPro" id="IPR025959">
    <property type="entry name" value="Winged_HTH_dom"/>
</dbReference>
<reference evidence="2 3" key="1">
    <citation type="submission" date="2020-08" db="EMBL/GenBank/DDBJ databases">
        <title>Above-ground endophytic microbial communities from plants in different locations in the United States.</title>
        <authorList>
            <person name="Frank C."/>
        </authorList>
    </citation>
    <scope>NUCLEOTIDE SEQUENCE [LARGE SCALE GENOMIC DNA]</scope>
    <source>
        <strain evidence="2 3">WP4_2_2</strain>
    </source>
</reference>
<accession>A0A7W9U3Z2</accession>
<organism evidence="2 3">
    <name type="scientific">Paraburkholderia bannensis</name>
    <dbReference type="NCBI Taxonomy" id="765414"/>
    <lineage>
        <taxon>Bacteria</taxon>
        <taxon>Pseudomonadati</taxon>
        <taxon>Pseudomonadota</taxon>
        <taxon>Betaproteobacteria</taxon>
        <taxon>Burkholderiales</taxon>
        <taxon>Burkholderiaceae</taxon>
        <taxon>Paraburkholderia</taxon>
    </lineage>
</organism>
<dbReference type="RefSeq" id="WP_183732149.1">
    <property type="nucleotide sequence ID" value="NZ_JACHBW010000029.1"/>
</dbReference>
<comment type="caution">
    <text evidence="2">The sequence shown here is derived from an EMBL/GenBank/DDBJ whole genome shotgun (WGS) entry which is preliminary data.</text>
</comment>
<proteinExistence type="predicted"/>
<evidence type="ECO:0000259" key="1">
    <source>
        <dbReference type="Pfam" id="PF13592"/>
    </source>
</evidence>
<evidence type="ECO:0000313" key="2">
    <source>
        <dbReference type="EMBL" id="MBB6106597.1"/>
    </source>
</evidence>
<evidence type="ECO:0000313" key="3">
    <source>
        <dbReference type="Proteomes" id="UP000571554"/>
    </source>
</evidence>
<name>A0A7W9U3Z2_9BURK</name>
<dbReference type="Pfam" id="PF13551">
    <property type="entry name" value="HTH_29"/>
    <property type="match status" value="1"/>
</dbReference>
<dbReference type="SUPFAM" id="SSF46689">
    <property type="entry name" value="Homeodomain-like"/>
    <property type="match status" value="1"/>
</dbReference>
<gene>
    <name evidence="2" type="ORF">F4827_006473</name>
</gene>
<dbReference type="InterPro" id="IPR009057">
    <property type="entry name" value="Homeodomain-like_sf"/>
</dbReference>
<dbReference type="AlphaFoldDB" id="A0A7W9U3Z2"/>
<keyword evidence="3" id="KW-1185">Reference proteome</keyword>
<protein>
    <submittedName>
        <fullName evidence="2">Transposase</fullName>
    </submittedName>
</protein>
<dbReference type="Pfam" id="PF13592">
    <property type="entry name" value="HTH_33"/>
    <property type="match status" value="1"/>
</dbReference>
<dbReference type="Proteomes" id="UP000571554">
    <property type="component" value="Unassembled WGS sequence"/>
</dbReference>
<sequence>MSAKKTGIGPRWSGRRARAVRMLAAGMGIARVASALGLSPVTARRYERAFAMGGTDALTGLGDVGRRSRLSAGALATLIQAVRRPPAAVGFADECWTGALVRLFIEREFQITYSASHINRLIRDHGLQHWIGPSRKPAL</sequence>
<feature type="domain" description="Winged helix-turn helix" evidence="1">
    <location>
        <begin position="93"/>
        <end position="127"/>
    </location>
</feature>
<dbReference type="EMBL" id="JACHBW010000029">
    <property type="protein sequence ID" value="MBB6106597.1"/>
    <property type="molecule type" value="Genomic_DNA"/>
</dbReference>